<keyword evidence="1" id="KW-0175">Coiled coil</keyword>
<reference evidence="3" key="1">
    <citation type="journal article" date="2009" name="Genome Res.">
        <title>Comparative genomic analyses of the human fungal pathogens Coccidioides and their relatives.</title>
        <authorList>
            <person name="Sharpton T.J."/>
            <person name="Stajich J.E."/>
            <person name="Rounsley S.D."/>
            <person name="Gardner M.J."/>
            <person name="Wortman J.R."/>
            <person name="Jordar V.S."/>
            <person name="Maiti R."/>
            <person name="Kodira C.D."/>
            <person name="Neafsey D.E."/>
            <person name="Zeng Q."/>
            <person name="Hung C.-Y."/>
            <person name="McMahan C."/>
            <person name="Muszewska A."/>
            <person name="Grynberg M."/>
            <person name="Mandel M.A."/>
            <person name="Kellner E.M."/>
            <person name="Barker B.M."/>
            <person name="Galgiani J.N."/>
            <person name="Orbach M.J."/>
            <person name="Kirkland T.N."/>
            <person name="Cole G.T."/>
            <person name="Henn M.R."/>
            <person name="Birren B.W."/>
            <person name="Taylor J.W."/>
        </authorList>
    </citation>
    <scope>NUCLEOTIDE SEQUENCE [LARGE SCALE GENOMIC DNA]</scope>
    <source>
        <strain evidence="3">RS</strain>
    </source>
</reference>
<dbReference type="GeneID" id="4565085"/>
<feature type="coiled-coil region" evidence="1">
    <location>
        <begin position="87"/>
        <end position="121"/>
    </location>
</feature>
<reference evidence="3" key="2">
    <citation type="journal article" date="2010" name="Genome Res.">
        <title>Population genomic sequencing of Coccidioides fungi reveals recent hybridization and transposon control.</title>
        <authorList>
            <person name="Neafsey D.E."/>
            <person name="Barker B.M."/>
            <person name="Sharpton T.J."/>
            <person name="Stajich J.E."/>
            <person name="Park D.J."/>
            <person name="Whiston E."/>
            <person name="Hung C.-Y."/>
            <person name="McMahan C."/>
            <person name="White J."/>
            <person name="Sykes S."/>
            <person name="Heiman D."/>
            <person name="Young S."/>
            <person name="Zeng Q."/>
            <person name="Abouelleil A."/>
            <person name="Aftuck L."/>
            <person name="Bessette D."/>
            <person name="Brown A."/>
            <person name="FitzGerald M."/>
            <person name="Lui A."/>
            <person name="Macdonald J.P."/>
            <person name="Priest M."/>
            <person name="Orbach M.J."/>
            <person name="Galgiani J.N."/>
            <person name="Kirkland T.N."/>
            <person name="Cole G.T."/>
            <person name="Birren B.W."/>
            <person name="Henn M.R."/>
            <person name="Taylor J.W."/>
            <person name="Rounsley S.D."/>
        </authorList>
    </citation>
    <scope>GENOME REANNOTATION</scope>
    <source>
        <strain evidence="3">RS</strain>
    </source>
</reference>
<dbReference type="EMBL" id="GG704914">
    <property type="protein sequence ID" value="EAS34315.3"/>
    <property type="molecule type" value="Genomic_DNA"/>
</dbReference>
<gene>
    <name evidence="2" type="ORF">CIMG_05339</name>
</gene>
<evidence type="ECO:0000256" key="1">
    <source>
        <dbReference type="SAM" id="Coils"/>
    </source>
</evidence>
<sequence>MASADSSRTVIIISDETDEQPLARGTRTSQRKRTFTDYSYPIYNGPFDDLVSSDALESKMEQPPKKQKISNLDTVLEMANQEIHTIFEAERAKRRKLEEEVQKLEEEVQHLHAEMTMKDELFDTSDMFTTLWTVIANERTKASCAKPVSTRQKGSPLRWDAIANLTLTSMLQLLDFSLKVR</sequence>
<keyword evidence="3" id="KW-1185">Reference proteome</keyword>
<dbReference type="AlphaFoldDB" id="J3KFC6"/>
<evidence type="ECO:0000313" key="2">
    <source>
        <dbReference type="EMBL" id="EAS34315.3"/>
    </source>
</evidence>
<evidence type="ECO:0000313" key="3">
    <source>
        <dbReference type="Proteomes" id="UP000001261"/>
    </source>
</evidence>
<dbReference type="KEGG" id="cim:CIMG_05339"/>
<dbReference type="InParanoid" id="J3KFC6"/>
<protein>
    <submittedName>
        <fullName evidence="2">Uncharacterized protein</fullName>
    </submittedName>
</protein>
<organism evidence="2 3">
    <name type="scientific">Coccidioides immitis (strain RS)</name>
    <name type="common">Valley fever fungus</name>
    <dbReference type="NCBI Taxonomy" id="246410"/>
    <lineage>
        <taxon>Eukaryota</taxon>
        <taxon>Fungi</taxon>
        <taxon>Dikarya</taxon>
        <taxon>Ascomycota</taxon>
        <taxon>Pezizomycotina</taxon>
        <taxon>Eurotiomycetes</taxon>
        <taxon>Eurotiomycetidae</taxon>
        <taxon>Onygenales</taxon>
        <taxon>Onygenaceae</taxon>
        <taxon>Coccidioides</taxon>
    </lineage>
</organism>
<dbReference type="VEuPathDB" id="FungiDB:CIMG_05339"/>
<proteinExistence type="predicted"/>
<dbReference type="RefSeq" id="XP_001245898.2">
    <property type="nucleotide sequence ID" value="XM_001245897.2"/>
</dbReference>
<accession>J3KFC6</accession>
<dbReference type="OMA" id="MANQEIH"/>
<dbReference type="STRING" id="246410.J3KFC6"/>
<dbReference type="OrthoDB" id="4205714at2759"/>
<dbReference type="Proteomes" id="UP000001261">
    <property type="component" value="Unassembled WGS sequence"/>
</dbReference>
<name>J3KFC6_COCIM</name>